<evidence type="ECO:0000313" key="1">
    <source>
        <dbReference type="EMBL" id="KAJ8031342.1"/>
    </source>
</evidence>
<dbReference type="Gene3D" id="3.60.10.10">
    <property type="entry name" value="Endonuclease/exonuclease/phosphatase"/>
    <property type="match status" value="1"/>
</dbReference>
<dbReference type="Proteomes" id="UP001152320">
    <property type="component" value="Chromosome 13"/>
</dbReference>
<dbReference type="OrthoDB" id="410381at2759"/>
<comment type="caution">
    <text evidence="1">The sequence shown here is derived from an EMBL/GenBank/DDBJ whole genome shotgun (WGS) entry which is preliminary data.</text>
</comment>
<dbReference type="InterPro" id="IPR036691">
    <property type="entry name" value="Endo/exonu/phosph_ase_sf"/>
</dbReference>
<keyword evidence="2" id="KW-1185">Reference proteome</keyword>
<protein>
    <submittedName>
        <fullName evidence="1">Uncharacterized protein</fullName>
    </submittedName>
</protein>
<dbReference type="AlphaFoldDB" id="A0A9Q1BR82"/>
<dbReference type="EMBL" id="JAIZAY010000013">
    <property type="protein sequence ID" value="KAJ8031342.1"/>
    <property type="molecule type" value="Genomic_DNA"/>
</dbReference>
<evidence type="ECO:0000313" key="2">
    <source>
        <dbReference type="Proteomes" id="UP001152320"/>
    </source>
</evidence>
<accession>A0A9Q1BR82</accession>
<reference evidence="1" key="1">
    <citation type="submission" date="2021-10" db="EMBL/GenBank/DDBJ databases">
        <title>Tropical sea cucumber genome reveals ecological adaptation and Cuvierian tubules defense mechanism.</title>
        <authorList>
            <person name="Chen T."/>
        </authorList>
    </citation>
    <scope>NUCLEOTIDE SEQUENCE</scope>
    <source>
        <strain evidence="1">Nanhai2018</strain>
        <tissue evidence="1">Muscle</tissue>
    </source>
</reference>
<name>A0A9Q1BR82_HOLLE</name>
<sequence length="66" mass="7421">MILKLPILRNRYVGIISAYGPTMAYPKDIKDKIYTEISVSMSGTPPRDKLIIMGDFNARIGTNFLT</sequence>
<gene>
    <name evidence="1" type="ORF">HOLleu_28045</name>
</gene>
<organism evidence="1 2">
    <name type="scientific">Holothuria leucospilota</name>
    <name type="common">Black long sea cucumber</name>
    <name type="synonym">Mertensiothuria leucospilota</name>
    <dbReference type="NCBI Taxonomy" id="206669"/>
    <lineage>
        <taxon>Eukaryota</taxon>
        <taxon>Metazoa</taxon>
        <taxon>Echinodermata</taxon>
        <taxon>Eleutherozoa</taxon>
        <taxon>Echinozoa</taxon>
        <taxon>Holothuroidea</taxon>
        <taxon>Aspidochirotacea</taxon>
        <taxon>Aspidochirotida</taxon>
        <taxon>Holothuriidae</taxon>
        <taxon>Holothuria</taxon>
    </lineage>
</organism>
<proteinExistence type="predicted"/>
<dbReference type="SUPFAM" id="SSF56219">
    <property type="entry name" value="DNase I-like"/>
    <property type="match status" value="1"/>
</dbReference>